<accession>A0A423XDR9</accession>
<dbReference type="InParanoid" id="A0A423XDR9"/>
<evidence type="ECO:0000256" key="4">
    <source>
        <dbReference type="ARBA" id="ARBA00023242"/>
    </source>
</evidence>
<dbReference type="GO" id="GO:0030870">
    <property type="term" value="C:Mre11 complex"/>
    <property type="evidence" value="ECO:0007669"/>
    <property type="project" value="InterPro"/>
</dbReference>
<keyword evidence="3" id="KW-0234">DNA repair</keyword>
<organism evidence="8 9">
    <name type="scientific">Cytospora leucostoma</name>
    <dbReference type="NCBI Taxonomy" id="1230097"/>
    <lineage>
        <taxon>Eukaryota</taxon>
        <taxon>Fungi</taxon>
        <taxon>Dikarya</taxon>
        <taxon>Ascomycota</taxon>
        <taxon>Pezizomycotina</taxon>
        <taxon>Sordariomycetes</taxon>
        <taxon>Sordariomycetidae</taxon>
        <taxon>Diaporthales</taxon>
        <taxon>Cytosporaceae</taxon>
        <taxon>Cytospora</taxon>
    </lineage>
</organism>
<feature type="region of interest" description="Disordered" evidence="6">
    <location>
        <begin position="562"/>
        <end position="608"/>
    </location>
</feature>
<keyword evidence="9" id="KW-1185">Reference proteome</keyword>
<comment type="similarity">
    <text evidence="5">Belongs to the Nibrin family.</text>
</comment>
<comment type="caution">
    <text evidence="8">The sequence shown here is derived from an EMBL/GenBank/DDBJ whole genome shotgun (WGS) entry which is preliminary data.</text>
</comment>
<feature type="domain" description="FHA" evidence="7">
    <location>
        <begin position="20"/>
        <end position="67"/>
    </location>
</feature>
<evidence type="ECO:0000313" key="8">
    <source>
        <dbReference type="EMBL" id="ROW14247.1"/>
    </source>
</evidence>
<sequence length="957" mass="105246">MWILDSDGAIFGAGCFVIGDKTISRKHLTIQVAEVKEGEGSNHRSRSTVTIEDLNTKIGTWVNEKSIKGERFDLTRDINAIKLGHYNETLRQKLEPIDIKYLAEYDYANTTHVMSKKRSTSKVLQALINGKYIIYETFIEAVIEAATPRTDKNGAETCALEVDFDGNWPDAMQYLPPRTDAPGNDQPDELFRPDQRRREFFDGYTFIFYEQKRYDELMPVIASGKGKALLYNVVPGETVIDDFIRYVKEIAGEKGLGNFEDGSEGKGVVVVRYVPPPADEFGDWFLGFYNQVALRLDHRPIETRDLLPAILDLEPAKLRRPLEFDPTQPEPAEAQQPRLSVRDGNGTPMEVDQFQERPEIIEDSPPPPPRARRRERRAPRSRFKGFDVGLDDDDEKEEQSASATVPNPAEEASQGMFLTQQEDSSTQAGRKRALPEPERDIMEDVAPTAAAIKRRRIERGEDPVPPREPTPPAAPSDEDIANSPPPQRKGKGKGKAAAPKRGGKAGPTDPDDILDMAIRHREEEDAAAQAERERLARELQDGDVDFEAIRRLTLIEPMAVRSPVQNQRSRDQDIEEGRWDPRWNGRKNFKRFRKQGEPSGRPQQKVIMSLEPVRMKEYGIGDDYWLEGGVNTQGRKGGRAQTQAQSQIAPTQTSGGSQALRREREAYVIGSDSDNDLGEGGNAGEDESLPDAMEVVAAPSRSRKGKAAEKTSSKQNQASHSHSIRGSKRTATEPPARETPAKKRATRVTRQVKASDDEEESDDGLNFKFGKRRSEVGDWARRAQSIGEWPGSRVTCLEGFLGTEEWLGGGARVDDPGWRFGAARWERSGVGRRGEVVLDGIGASVGMRREVVGGGGGAMRLGAGGFGALMDGSSGGGIMLVEVTVGVTSEGHVVLVTSEVDGGCICSSIAGWVAGWVAVWVTGSVDGSERVKLGTASSRPAADTFGVCWSSSSTTSS</sequence>
<reference evidence="8 9" key="1">
    <citation type="submission" date="2015-09" db="EMBL/GenBank/DDBJ databases">
        <title>Host preference determinants of Valsa canker pathogens revealed by comparative genomics.</title>
        <authorList>
            <person name="Yin Z."/>
            <person name="Huang L."/>
        </authorList>
    </citation>
    <scope>NUCLEOTIDE SEQUENCE [LARGE SCALE GENOMIC DNA]</scope>
    <source>
        <strain evidence="8 9">SXYLt</strain>
    </source>
</reference>
<dbReference type="GO" id="GO:0000724">
    <property type="term" value="P:double-strand break repair via homologous recombination"/>
    <property type="evidence" value="ECO:0007669"/>
    <property type="project" value="TreeGrafter"/>
</dbReference>
<dbReference type="InterPro" id="IPR043014">
    <property type="entry name" value="Nibrin_BRCT2_sf"/>
</dbReference>
<feature type="region of interest" description="Disordered" evidence="6">
    <location>
        <begin position="321"/>
        <end position="539"/>
    </location>
</feature>
<dbReference type="Gene3D" id="2.60.200.20">
    <property type="match status" value="1"/>
</dbReference>
<evidence type="ECO:0000256" key="6">
    <source>
        <dbReference type="SAM" id="MobiDB-lite"/>
    </source>
</evidence>
<dbReference type="PANTHER" id="PTHR12162:SF0">
    <property type="entry name" value="NIBRIN"/>
    <property type="match status" value="1"/>
</dbReference>
<dbReference type="OrthoDB" id="552194at2759"/>
<protein>
    <recommendedName>
        <fullName evidence="7">FHA domain-containing protein</fullName>
    </recommendedName>
</protein>
<evidence type="ECO:0000256" key="3">
    <source>
        <dbReference type="ARBA" id="ARBA00023204"/>
    </source>
</evidence>
<name>A0A423XDR9_9PEZI</name>
<comment type="subcellular location">
    <subcellularLocation>
        <location evidence="1">Nucleus</location>
    </subcellularLocation>
</comment>
<feature type="compositionally biased region" description="Polar residues" evidence="6">
    <location>
        <begin position="630"/>
        <end position="657"/>
    </location>
</feature>
<evidence type="ECO:0000256" key="5">
    <source>
        <dbReference type="ARBA" id="ARBA00044757"/>
    </source>
</evidence>
<feature type="region of interest" description="Disordered" evidence="6">
    <location>
        <begin position="629"/>
        <end position="766"/>
    </location>
</feature>
<keyword evidence="2" id="KW-0227">DNA damage</keyword>
<dbReference type="SUPFAM" id="SSF49879">
    <property type="entry name" value="SMAD/FHA domain"/>
    <property type="match status" value="1"/>
</dbReference>
<keyword evidence="4" id="KW-0539">Nucleus</keyword>
<gene>
    <name evidence="8" type="ORF">VPNG_04318</name>
</gene>
<feature type="compositionally biased region" description="Basic and acidic residues" evidence="6">
    <location>
        <begin position="433"/>
        <end position="442"/>
    </location>
</feature>
<dbReference type="PROSITE" id="PS50006">
    <property type="entry name" value="FHA_DOMAIN"/>
    <property type="match status" value="1"/>
</dbReference>
<dbReference type="AlphaFoldDB" id="A0A423XDR9"/>
<dbReference type="Proteomes" id="UP000285146">
    <property type="component" value="Unassembled WGS sequence"/>
</dbReference>
<dbReference type="InterPro" id="IPR000253">
    <property type="entry name" value="FHA_dom"/>
</dbReference>
<feature type="compositionally biased region" description="Basic and acidic residues" evidence="6">
    <location>
        <begin position="530"/>
        <end position="539"/>
    </location>
</feature>
<dbReference type="GO" id="GO:0007095">
    <property type="term" value="P:mitotic G2 DNA damage checkpoint signaling"/>
    <property type="evidence" value="ECO:0007669"/>
    <property type="project" value="InterPro"/>
</dbReference>
<feature type="compositionally biased region" description="Polar residues" evidence="6">
    <location>
        <begin position="416"/>
        <end position="428"/>
    </location>
</feature>
<dbReference type="Pfam" id="PF16508">
    <property type="entry name" value="NIBRIN_BRCT_II"/>
    <property type="match status" value="1"/>
</dbReference>
<dbReference type="Pfam" id="PF00498">
    <property type="entry name" value="FHA"/>
    <property type="match status" value="1"/>
</dbReference>
<evidence type="ECO:0000256" key="2">
    <source>
        <dbReference type="ARBA" id="ARBA00022763"/>
    </source>
</evidence>
<evidence type="ECO:0000256" key="1">
    <source>
        <dbReference type="ARBA" id="ARBA00004123"/>
    </source>
</evidence>
<dbReference type="GO" id="GO:0003684">
    <property type="term" value="F:damaged DNA binding"/>
    <property type="evidence" value="ECO:0007669"/>
    <property type="project" value="TreeGrafter"/>
</dbReference>
<proteinExistence type="inferred from homology"/>
<dbReference type="Gene3D" id="3.40.50.10980">
    <property type="entry name" value="Nibrin, BRCT2 domain"/>
    <property type="match status" value="1"/>
</dbReference>
<dbReference type="EMBL" id="LKEB01000015">
    <property type="protein sequence ID" value="ROW14247.1"/>
    <property type="molecule type" value="Genomic_DNA"/>
</dbReference>
<evidence type="ECO:0000313" key="9">
    <source>
        <dbReference type="Proteomes" id="UP000285146"/>
    </source>
</evidence>
<dbReference type="STRING" id="1230097.A0A423XDR9"/>
<evidence type="ECO:0000259" key="7">
    <source>
        <dbReference type="PROSITE" id="PS50006"/>
    </source>
</evidence>
<feature type="compositionally biased region" description="Basic residues" evidence="6">
    <location>
        <begin position="370"/>
        <end position="383"/>
    </location>
</feature>
<feature type="compositionally biased region" description="Basic and acidic residues" evidence="6">
    <location>
        <begin position="568"/>
        <end position="583"/>
    </location>
</feature>
<dbReference type="InterPro" id="IPR032429">
    <property type="entry name" value="Nibrin_BRCT2"/>
</dbReference>
<dbReference type="InterPro" id="IPR040227">
    <property type="entry name" value="Nibrin-rel"/>
</dbReference>
<dbReference type="InterPro" id="IPR008984">
    <property type="entry name" value="SMAD_FHA_dom_sf"/>
</dbReference>
<dbReference type="PANTHER" id="PTHR12162">
    <property type="entry name" value="NIBRIN-RELATED"/>
    <property type="match status" value="1"/>
</dbReference>
<feature type="compositionally biased region" description="Basic residues" evidence="6">
    <location>
        <begin position="584"/>
        <end position="593"/>
    </location>
</feature>